<dbReference type="AlphaFoldDB" id="A0A1X7VTE2"/>
<evidence type="ECO:0000259" key="1">
    <source>
        <dbReference type="PROSITE" id="PS50994"/>
    </source>
</evidence>
<dbReference type="InParanoid" id="A0A1X7VTE2"/>
<evidence type="ECO:0000313" key="2">
    <source>
        <dbReference type="EnsemblMetazoa" id="Aqu2.1.43110_001"/>
    </source>
</evidence>
<dbReference type="STRING" id="400682.A0A1X7VTE2"/>
<protein>
    <recommendedName>
        <fullName evidence="1">Integrase catalytic domain-containing protein</fullName>
    </recommendedName>
</protein>
<dbReference type="PANTHER" id="PTHR37984">
    <property type="entry name" value="PROTEIN CBG26694"/>
    <property type="match status" value="1"/>
</dbReference>
<accession>A0A1X7VTE2</accession>
<feature type="domain" description="Integrase catalytic" evidence="1">
    <location>
        <begin position="28"/>
        <end position="144"/>
    </location>
</feature>
<dbReference type="SUPFAM" id="SSF53098">
    <property type="entry name" value="Ribonuclease H-like"/>
    <property type="match status" value="1"/>
</dbReference>
<dbReference type="InterPro" id="IPR001584">
    <property type="entry name" value="Integrase_cat-core"/>
</dbReference>
<dbReference type="InterPro" id="IPR012337">
    <property type="entry name" value="RNaseH-like_sf"/>
</dbReference>
<name>A0A1X7VTE2_AMPQE</name>
<dbReference type="EnsemblMetazoa" id="Aqu2.1.43110_001">
    <property type="protein sequence ID" value="Aqu2.1.43110_001"/>
    <property type="gene ID" value="Aqu2.1.43110"/>
</dbReference>
<proteinExistence type="predicted"/>
<dbReference type="InterPro" id="IPR036397">
    <property type="entry name" value="RNaseH_sf"/>
</dbReference>
<dbReference type="InterPro" id="IPR050951">
    <property type="entry name" value="Retrovirus_Pol_polyprotein"/>
</dbReference>
<dbReference type="Gene3D" id="3.30.420.10">
    <property type="entry name" value="Ribonuclease H-like superfamily/Ribonuclease H"/>
    <property type="match status" value="1"/>
</dbReference>
<dbReference type="PANTHER" id="PTHR37984:SF5">
    <property type="entry name" value="PROTEIN NYNRIN-LIKE"/>
    <property type="match status" value="1"/>
</dbReference>
<dbReference type="OrthoDB" id="6428437at2759"/>
<sequence length="144" mass="16346">MRHIRAICETSQFSCPNPSKAPLYPWKFAARPWARVHIDHTGPFCGKLFLIVIDAYSKWMDVQIVPSTASEVTIAKLRQVVSDNSSGFTSTELKRFLSENGIRKVLVSPYYLSSNGLAEQAVGTFKITMKKLDRPMEVRISKFY</sequence>
<dbReference type="OMA" id="AICETSQ"/>
<organism evidence="2">
    <name type="scientific">Amphimedon queenslandica</name>
    <name type="common">Sponge</name>
    <dbReference type="NCBI Taxonomy" id="400682"/>
    <lineage>
        <taxon>Eukaryota</taxon>
        <taxon>Metazoa</taxon>
        <taxon>Porifera</taxon>
        <taxon>Demospongiae</taxon>
        <taxon>Heteroscleromorpha</taxon>
        <taxon>Haplosclerida</taxon>
        <taxon>Niphatidae</taxon>
        <taxon>Amphimedon</taxon>
    </lineage>
</organism>
<dbReference type="eggNOG" id="KOG0017">
    <property type="taxonomic scope" value="Eukaryota"/>
</dbReference>
<reference evidence="2" key="1">
    <citation type="submission" date="2017-05" db="UniProtKB">
        <authorList>
            <consortium name="EnsemblMetazoa"/>
        </authorList>
    </citation>
    <scope>IDENTIFICATION</scope>
</reference>
<dbReference type="GO" id="GO:0015074">
    <property type="term" value="P:DNA integration"/>
    <property type="evidence" value="ECO:0007669"/>
    <property type="project" value="InterPro"/>
</dbReference>
<dbReference type="GO" id="GO:0003676">
    <property type="term" value="F:nucleic acid binding"/>
    <property type="evidence" value="ECO:0007669"/>
    <property type="project" value="InterPro"/>
</dbReference>
<dbReference type="PROSITE" id="PS50994">
    <property type="entry name" value="INTEGRASE"/>
    <property type="match status" value="1"/>
</dbReference>